<protein>
    <submittedName>
        <fullName evidence="1">Uncharacterized protein</fullName>
    </submittedName>
</protein>
<sequence>MMMMSRTTAWKQLPKL</sequence>
<organism evidence="1">
    <name type="scientific">Rhizophora mucronata</name>
    <name type="common">Asiatic mangrove</name>
    <dbReference type="NCBI Taxonomy" id="61149"/>
    <lineage>
        <taxon>Eukaryota</taxon>
        <taxon>Viridiplantae</taxon>
        <taxon>Streptophyta</taxon>
        <taxon>Embryophyta</taxon>
        <taxon>Tracheophyta</taxon>
        <taxon>Spermatophyta</taxon>
        <taxon>Magnoliopsida</taxon>
        <taxon>eudicotyledons</taxon>
        <taxon>Gunneridae</taxon>
        <taxon>Pentapetalae</taxon>
        <taxon>rosids</taxon>
        <taxon>fabids</taxon>
        <taxon>Malpighiales</taxon>
        <taxon>Rhizophoraceae</taxon>
        <taxon>Rhizophora</taxon>
    </lineage>
</organism>
<name>A0A2P2NVM6_RHIMU</name>
<accession>A0A2P2NVM6</accession>
<proteinExistence type="predicted"/>
<reference evidence="1" key="1">
    <citation type="submission" date="2018-02" db="EMBL/GenBank/DDBJ databases">
        <title>Rhizophora mucronata_Transcriptome.</title>
        <authorList>
            <person name="Meera S.P."/>
            <person name="Sreeshan A."/>
            <person name="Augustine A."/>
        </authorList>
    </citation>
    <scope>NUCLEOTIDE SEQUENCE</scope>
    <source>
        <tissue evidence="1">Leaf</tissue>
    </source>
</reference>
<dbReference type="AlphaFoldDB" id="A0A2P2NVM6"/>
<dbReference type="EMBL" id="GGEC01066026">
    <property type="protein sequence ID" value="MBX46510.1"/>
    <property type="molecule type" value="Transcribed_RNA"/>
</dbReference>
<evidence type="ECO:0000313" key="1">
    <source>
        <dbReference type="EMBL" id="MBX46510.1"/>
    </source>
</evidence>